<feature type="domain" description="Thioredoxin" evidence="1">
    <location>
        <begin position="1"/>
        <end position="107"/>
    </location>
</feature>
<dbReference type="OrthoDB" id="7629852at2"/>
<organism evidence="2 3">
    <name type="scientific">Periweissella cryptocerci</name>
    <dbReference type="NCBI Taxonomy" id="2506420"/>
    <lineage>
        <taxon>Bacteria</taxon>
        <taxon>Bacillati</taxon>
        <taxon>Bacillota</taxon>
        <taxon>Bacilli</taxon>
        <taxon>Lactobacillales</taxon>
        <taxon>Lactobacillaceae</taxon>
        <taxon>Periweissella</taxon>
    </lineage>
</organism>
<dbReference type="EMBL" id="CP037940">
    <property type="protein sequence ID" value="QBO35465.1"/>
    <property type="molecule type" value="Genomic_DNA"/>
</dbReference>
<dbReference type="Proteomes" id="UP000292886">
    <property type="component" value="Chromosome"/>
</dbReference>
<name>A0A4V1AIG9_9LACO</name>
<evidence type="ECO:0000313" key="2">
    <source>
        <dbReference type="EMBL" id="QBO35465.1"/>
    </source>
</evidence>
<dbReference type="PANTHER" id="PTHR10438:SF468">
    <property type="entry name" value="THIOREDOXIN-1-RELATED"/>
    <property type="match status" value="1"/>
</dbReference>
<dbReference type="PANTHER" id="PTHR10438">
    <property type="entry name" value="THIOREDOXIN"/>
    <property type="match status" value="1"/>
</dbReference>
<dbReference type="InterPro" id="IPR036249">
    <property type="entry name" value="Thioredoxin-like_sf"/>
</dbReference>
<reference evidence="3" key="1">
    <citation type="submission" date="2019-03" db="EMBL/GenBank/DDBJ databases">
        <title>Weissella sp. 26KH-42 Genome sequencing.</title>
        <authorList>
            <person name="Heo J."/>
            <person name="Kim S.-J."/>
            <person name="Kim J.-S."/>
            <person name="Hong S.-B."/>
            <person name="Kwon S.-W."/>
        </authorList>
    </citation>
    <scope>NUCLEOTIDE SEQUENCE [LARGE SCALE GENOMIC DNA]</scope>
    <source>
        <strain evidence="3">26KH-42</strain>
    </source>
</reference>
<dbReference type="CDD" id="cd02947">
    <property type="entry name" value="TRX_family"/>
    <property type="match status" value="1"/>
</dbReference>
<evidence type="ECO:0000313" key="3">
    <source>
        <dbReference type="Proteomes" id="UP000292886"/>
    </source>
</evidence>
<dbReference type="Gene3D" id="3.40.30.10">
    <property type="entry name" value="Glutaredoxin"/>
    <property type="match status" value="1"/>
</dbReference>
<dbReference type="SUPFAM" id="SSF52833">
    <property type="entry name" value="Thioredoxin-like"/>
    <property type="match status" value="1"/>
</dbReference>
<proteinExistence type="predicted"/>
<dbReference type="PROSITE" id="PS51352">
    <property type="entry name" value="THIOREDOXIN_2"/>
    <property type="match status" value="1"/>
</dbReference>
<dbReference type="InterPro" id="IPR013766">
    <property type="entry name" value="Thioredoxin_domain"/>
</dbReference>
<accession>A0A4V1AIG9</accession>
<dbReference type="RefSeq" id="WP_133362545.1">
    <property type="nucleotide sequence ID" value="NZ_CP037940.1"/>
</dbReference>
<dbReference type="Pfam" id="PF00085">
    <property type="entry name" value="Thioredoxin"/>
    <property type="match status" value="1"/>
</dbReference>
<dbReference type="AlphaFoldDB" id="A0A4V1AIG9"/>
<evidence type="ECO:0000259" key="1">
    <source>
        <dbReference type="PROSITE" id="PS51352"/>
    </source>
</evidence>
<dbReference type="KEGG" id="wei:EQG49_02840"/>
<sequence>MQTLPKTDKQGLLDLIGDKKTILFFSADWCPDCRFIKPVMPQIETENAEYTFLAVDRDENLDLCVELDVFGIPSFMAFENGVETGRFVNKDRKTKVEVEKFINSLVVA</sequence>
<gene>
    <name evidence="2" type="ORF">EQG49_02840</name>
</gene>
<keyword evidence="3" id="KW-1185">Reference proteome</keyword>
<protein>
    <submittedName>
        <fullName evidence="2">Thioredoxin</fullName>
    </submittedName>
</protein>
<dbReference type="InterPro" id="IPR050620">
    <property type="entry name" value="Thioredoxin_H-type-like"/>
</dbReference>